<organism evidence="5">
    <name type="scientific">Nippostrongylus brasiliensis</name>
    <name type="common">Rat hookworm</name>
    <dbReference type="NCBI Taxonomy" id="27835"/>
    <lineage>
        <taxon>Eukaryota</taxon>
        <taxon>Metazoa</taxon>
        <taxon>Ecdysozoa</taxon>
        <taxon>Nematoda</taxon>
        <taxon>Chromadorea</taxon>
        <taxon>Rhabditida</taxon>
        <taxon>Rhabditina</taxon>
        <taxon>Rhabditomorpha</taxon>
        <taxon>Strongyloidea</taxon>
        <taxon>Heligmosomidae</taxon>
        <taxon>Nippostrongylus</taxon>
    </lineage>
</organism>
<evidence type="ECO:0000259" key="2">
    <source>
        <dbReference type="Pfam" id="PF12894"/>
    </source>
</evidence>
<evidence type="ECO:0000313" key="3">
    <source>
        <dbReference type="EMBL" id="VDL79251.1"/>
    </source>
</evidence>
<dbReference type="GO" id="GO:0072686">
    <property type="term" value="C:mitotic spindle"/>
    <property type="evidence" value="ECO:0007669"/>
    <property type="project" value="TreeGrafter"/>
</dbReference>
<dbReference type="WBParaSite" id="NBR_0001565601-mRNA-1">
    <property type="protein sequence ID" value="NBR_0001565601-mRNA-1"/>
    <property type="gene ID" value="NBR_0001565601"/>
</dbReference>
<reference evidence="5" key="1">
    <citation type="submission" date="2016-04" db="UniProtKB">
        <authorList>
            <consortium name="WormBaseParasite"/>
        </authorList>
    </citation>
    <scope>IDENTIFICATION</scope>
</reference>
<keyword evidence="4" id="KW-1185">Reference proteome</keyword>
<dbReference type="Proteomes" id="UP000271162">
    <property type="component" value="Unassembled WGS sequence"/>
</dbReference>
<dbReference type="SMART" id="SM00320">
    <property type="entry name" value="WD40"/>
    <property type="match status" value="6"/>
</dbReference>
<dbReference type="InterPro" id="IPR015943">
    <property type="entry name" value="WD40/YVTN_repeat-like_dom_sf"/>
</dbReference>
<dbReference type="Pfam" id="PF00400">
    <property type="entry name" value="WD40"/>
    <property type="match status" value="1"/>
</dbReference>
<protein>
    <submittedName>
        <fullName evidence="5">Putative wd40 protein (inferred by orthology to a S. mansoni protein)</fullName>
    </submittedName>
</protein>
<name>A0A158R2D9_NIPBR</name>
<dbReference type="PROSITE" id="PS50082">
    <property type="entry name" value="WD_REPEATS_2"/>
    <property type="match status" value="1"/>
</dbReference>
<dbReference type="SUPFAM" id="SSF50978">
    <property type="entry name" value="WD40 repeat-like"/>
    <property type="match status" value="1"/>
</dbReference>
<feature type="domain" description="Anaphase-promoting complex subunit 4-like WD40" evidence="2">
    <location>
        <begin position="106"/>
        <end position="163"/>
    </location>
</feature>
<evidence type="ECO:0000256" key="1">
    <source>
        <dbReference type="PROSITE-ProRule" id="PRU00221"/>
    </source>
</evidence>
<sequence length="400" mass="43835">MFVFERGDASNQWRKLSSSMAHVGPVTVVQRYPSHFPYLPSGSFITAGADGTVRIWSMERNRIPSCPLPSTNLLSPTLKKIIHVEEKLSSLVEPRGDLGLLPTERAETTTGIRCLTISPDGKHLVAGTKSGNLHIIDLSDPEMNIVEVISAHEHDVMCVEYSDNSQGSPYLFASGGRDRLVHLFRPGQSSYEPCYVIDDHQSALNAVRFAQETMQFIRENLISTQVGINDLLIPISAPTLLTSCQDRQLRSYSLSGKLLTTVRGTGGEADLQQGWLTKFCLDPSCTYVASVCSDRHVYIVELKTGKCVAAVTGIGESATDVEFSEDCSNGCIFVWRLSDTLVGRMQAAKAALDVLVASSKALIIEKIMYILSQNFSLKRPATRDLSSVATSRLVWGIDAF</sequence>
<accession>A0A158R2D9</accession>
<proteinExistence type="predicted"/>
<gene>
    <name evidence="3" type="ORF">NBR_LOCUS15657</name>
</gene>
<dbReference type="OMA" id="CGCANGI"/>
<dbReference type="GO" id="GO:0007099">
    <property type="term" value="P:centriole replication"/>
    <property type="evidence" value="ECO:0007669"/>
    <property type="project" value="TreeGrafter"/>
</dbReference>
<evidence type="ECO:0000313" key="5">
    <source>
        <dbReference type="WBParaSite" id="NBR_0001565601-mRNA-1"/>
    </source>
</evidence>
<dbReference type="InterPro" id="IPR001680">
    <property type="entry name" value="WD40_rpt"/>
</dbReference>
<dbReference type="STRING" id="27835.A0A158R2D9"/>
<evidence type="ECO:0000313" key="4">
    <source>
        <dbReference type="Proteomes" id="UP000271162"/>
    </source>
</evidence>
<dbReference type="InterPro" id="IPR024977">
    <property type="entry name" value="Apc4-like_WD40_dom"/>
</dbReference>
<dbReference type="AlphaFoldDB" id="A0A158R2D9"/>
<dbReference type="Pfam" id="PF12894">
    <property type="entry name" value="ANAPC4_WD40"/>
    <property type="match status" value="1"/>
</dbReference>
<dbReference type="PANTHER" id="PTHR45589">
    <property type="entry name" value="WD REPEAT DOMAIN 62, ISOFORM G"/>
    <property type="match status" value="1"/>
</dbReference>
<dbReference type="PANTHER" id="PTHR45589:SF1">
    <property type="entry name" value="WD REPEAT DOMAIN 62, ISOFORM G"/>
    <property type="match status" value="1"/>
</dbReference>
<feature type="repeat" description="WD" evidence="1">
    <location>
        <begin position="44"/>
        <end position="66"/>
    </location>
</feature>
<keyword evidence="1" id="KW-0853">WD repeat</keyword>
<dbReference type="InterPro" id="IPR052779">
    <property type="entry name" value="WDR62"/>
</dbReference>
<dbReference type="EMBL" id="UYSL01021832">
    <property type="protein sequence ID" value="VDL79251.1"/>
    <property type="molecule type" value="Genomic_DNA"/>
</dbReference>
<dbReference type="InterPro" id="IPR036322">
    <property type="entry name" value="WD40_repeat_dom_sf"/>
</dbReference>
<reference evidence="3 4" key="2">
    <citation type="submission" date="2018-11" db="EMBL/GenBank/DDBJ databases">
        <authorList>
            <consortium name="Pathogen Informatics"/>
        </authorList>
    </citation>
    <scope>NUCLEOTIDE SEQUENCE [LARGE SCALE GENOMIC DNA]</scope>
</reference>
<dbReference type="Gene3D" id="2.130.10.10">
    <property type="entry name" value="YVTN repeat-like/Quinoprotein amine dehydrogenase"/>
    <property type="match status" value="2"/>
</dbReference>